<dbReference type="GO" id="GO:1901982">
    <property type="term" value="F:maltose binding"/>
    <property type="evidence" value="ECO:0007669"/>
    <property type="project" value="TreeGrafter"/>
</dbReference>
<evidence type="ECO:0000256" key="4">
    <source>
        <dbReference type="SAM" id="SignalP"/>
    </source>
</evidence>
<keyword evidence="3 4" id="KW-0732">Signal</keyword>
<dbReference type="STRING" id="1121316.SAMN02745207_01191"/>
<evidence type="ECO:0000313" key="5">
    <source>
        <dbReference type="EMBL" id="SHH45525.1"/>
    </source>
</evidence>
<name>A0A1M5T459_9CLOT</name>
<dbReference type="AlphaFoldDB" id="A0A1M5T459"/>
<proteinExistence type="inferred from homology"/>
<evidence type="ECO:0000256" key="3">
    <source>
        <dbReference type="ARBA" id="ARBA00022729"/>
    </source>
</evidence>
<feature type="chain" id="PRO_5038589303" evidence="4">
    <location>
        <begin position="21"/>
        <end position="435"/>
    </location>
</feature>
<dbReference type="PROSITE" id="PS51257">
    <property type="entry name" value="PROKAR_LIPOPROTEIN"/>
    <property type="match status" value="1"/>
</dbReference>
<keyword evidence="6" id="KW-1185">Reference proteome</keyword>
<dbReference type="Gene3D" id="3.40.190.10">
    <property type="entry name" value="Periplasmic binding protein-like II"/>
    <property type="match status" value="2"/>
</dbReference>
<organism evidence="5 6">
    <name type="scientific">Clostridium grantii DSM 8605</name>
    <dbReference type="NCBI Taxonomy" id="1121316"/>
    <lineage>
        <taxon>Bacteria</taxon>
        <taxon>Bacillati</taxon>
        <taxon>Bacillota</taxon>
        <taxon>Clostridia</taxon>
        <taxon>Eubacteriales</taxon>
        <taxon>Clostridiaceae</taxon>
        <taxon>Clostridium</taxon>
    </lineage>
</organism>
<gene>
    <name evidence="5" type="ORF">SAMN02745207_01191</name>
</gene>
<evidence type="ECO:0000313" key="6">
    <source>
        <dbReference type="Proteomes" id="UP000184447"/>
    </source>
</evidence>
<keyword evidence="2" id="KW-0813">Transport</keyword>
<dbReference type="GO" id="GO:0055052">
    <property type="term" value="C:ATP-binding cassette (ABC) transporter complex, substrate-binding subunit-containing"/>
    <property type="evidence" value="ECO:0007669"/>
    <property type="project" value="TreeGrafter"/>
</dbReference>
<accession>A0A1M5T459</accession>
<dbReference type="InterPro" id="IPR006061">
    <property type="entry name" value="SBP_1_CS"/>
</dbReference>
<comment type="similarity">
    <text evidence="1">Belongs to the bacterial solute-binding protein 1 family.</text>
</comment>
<dbReference type="InterPro" id="IPR006059">
    <property type="entry name" value="SBP"/>
</dbReference>
<dbReference type="PANTHER" id="PTHR30061">
    <property type="entry name" value="MALTOSE-BINDING PERIPLASMIC PROTEIN"/>
    <property type="match status" value="1"/>
</dbReference>
<dbReference type="SUPFAM" id="SSF53850">
    <property type="entry name" value="Periplasmic binding protein-like II"/>
    <property type="match status" value="1"/>
</dbReference>
<evidence type="ECO:0000256" key="2">
    <source>
        <dbReference type="ARBA" id="ARBA00022448"/>
    </source>
</evidence>
<dbReference type="PROSITE" id="PS01037">
    <property type="entry name" value="SBP_BACTERIAL_1"/>
    <property type="match status" value="1"/>
</dbReference>
<dbReference type="Pfam" id="PF01547">
    <property type="entry name" value="SBP_bac_1"/>
    <property type="match status" value="1"/>
</dbReference>
<feature type="signal peptide" evidence="4">
    <location>
        <begin position="1"/>
        <end position="20"/>
    </location>
</feature>
<dbReference type="GO" id="GO:0042956">
    <property type="term" value="P:maltodextrin transmembrane transport"/>
    <property type="evidence" value="ECO:0007669"/>
    <property type="project" value="TreeGrafter"/>
</dbReference>
<dbReference type="EMBL" id="FQXM01000005">
    <property type="protein sequence ID" value="SHH45525.1"/>
    <property type="molecule type" value="Genomic_DNA"/>
</dbReference>
<dbReference type="GO" id="GO:0015768">
    <property type="term" value="P:maltose transport"/>
    <property type="evidence" value="ECO:0007669"/>
    <property type="project" value="TreeGrafter"/>
</dbReference>
<dbReference type="PANTHER" id="PTHR30061:SF50">
    <property type="entry name" value="MALTOSE_MALTODEXTRIN-BINDING PERIPLASMIC PROTEIN"/>
    <property type="match status" value="1"/>
</dbReference>
<dbReference type="OrthoDB" id="2666023at2"/>
<dbReference type="RefSeq" id="WP_073337518.1">
    <property type="nucleotide sequence ID" value="NZ_FQXM01000005.1"/>
</dbReference>
<evidence type="ECO:0000256" key="1">
    <source>
        <dbReference type="ARBA" id="ARBA00008520"/>
    </source>
</evidence>
<reference evidence="5 6" key="1">
    <citation type="submission" date="2016-11" db="EMBL/GenBank/DDBJ databases">
        <authorList>
            <person name="Jaros S."/>
            <person name="Januszkiewicz K."/>
            <person name="Wedrychowicz H."/>
        </authorList>
    </citation>
    <scope>NUCLEOTIDE SEQUENCE [LARGE SCALE GENOMIC DNA]</scope>
    <source>
        <strain evidence="5 6">DSM 8605</strain>
    </source>
</reference>
<sequence length="435" mass="48005">MKKVMTLVLSAMLSVGLMTGCGGGNNVNSTANKNNASTDSTDSTDSSDKVVLTIFHHMGEEPKRNGLDALATAFTKEHPEVTFDIQSIDYGQYTSILKTKISAGDSPDIIFRRPKSLPELVEAGQIMDLSNEDYVNNMEPAALPSLTIDGKVYGVALDVTAIGVLYNKDVFDKLDLEVPKTEDEYFNCIKVMEDNNIIPIARGYKDAWTAQLEYQADQFQILNDNPDFFGSIARGDKKFSDYPIADTLKRWSKRLEHGNDDIFGTPDSRAVEMVATGEAGMITQGFWSLGSLQSISPDTEFGFFALPVSNDADYTPLLHAFADDGFMISETSKHKEEANEFFAFMMSPEGAKIWTETSGQISYVKDVGVDYPSLAAKDFLSYIQSGNTVGQEDTETFAGQMDATFKENQELFPAVKDTDPVKFIQDLDAEFDAIR</sequence>
<protein>
    <submittedName>
        <fullName evidence="5">ABC-type glycerol-3-phosphate transport system, substrate-binding protein</fullName>
    </submittedName>
</protein>
<dbReference type="GO" id="GO:0055085">
    <property type="term" value="P:transmembrane transport"/>
    <property type="evidence" value="ECO:0007669"/>
    <property type="project" value="InterPro"/>
</dbReference>
<dbReference type="Proteomes" id="UP000184447">
    <property type="component" value="Unassembled WGS sequence"/>
</dbReference>